<dbReference type="AlphaFoldDB" id="A6JBY9"/>
<organism evidence="3 4">
    <name type="scientific">Rattus norvegicus</name>
    <name type="common">Rat</name>
    <dbReference type="NCBI Taxonomy" id="10116"/>
    <lineage>
        <taxon>Eukaryota</taxon>
        <taxon>Metazoa</taxon>
        <taxon>Chordata</taxon>
        <taxon>Craniata</taxon>
        <taxon>Vertebrata</taxon>
        <taxon>Euteleostomi</taxon>
        <taxon>Mammalia</taxon>
        <taxon>Eutheria</taxon>
        <taxon>Euarchontoglires</taxon>
        <taxon>Glires</taxon>
        <taxon>Rodentia</taxon>
        <taxon>Myomorpha</taxon>
        <taxon>Muroidea</taxon>
        <taxon>Muridae</taxon>
        <taxon>Murinae</taxon>
        <taxon>Rattus</taxon>
    </lineage>
</organism>
<dbReference type="EMBL" id="CH473980">
    <property type="protein sequence ID" value="EDM08516.1"/>
    <property type="molecule type" value="Genomic_DNA"/>
</dbReference>
<evidence type="ECO:0000313" key="3">
    <source>
        <dbReference type="EMBL" id="EDM08516.1"/>
    </source>
</evidence>
<feature type="compositionally biased region" description="Basic residues" evidence="1">
    <location>
        <begin position="46"/>
        <end position="61"/>
    </location>
</feature>
<evidence type="ECO:0000256" key="2">
    <source>
        <dbReference type="SAM" id="SignalP"/>
    </source>
</evidence>
<feature type="chain" id="PRO_5039909881" evidence="2">
    <location>
        <begin position="22"/>
        <end position="187"/>
    </location>
</feature>
<protein>
    <submittedName>
        <fullName evidence="3">RCG24730</fullName>
    </submittedName>
</protein>
<gene>
    <name evidence="3" type="ORF">rCG_24730</name>
</gene>
<evidence type="ECO:0000313" key="4">
    <source>
        <dbReference type="Proteomes" id="UP000234681"/>
    </source>
</evidence>
<feature type="compositionally biased region" description="Basic residues" evidence="1">
    <location>
        <begin position="88"/>
        <end position="97"/>
    </location>
</feature>
<name>A6JBY9_RAT</name>
<evidence type="ECO:0000256" key="1">
    <source>
        <dbReference type="SAM" id="MobiDB-lite"/>
    </source>
</evidence>
<dbReference type="Proteomes" id="UP000234681">
    <property type="component" value="Chromosome 1"/>
</dbReference>
<keyword evidence="2" id="KW-0732">Signal</keyword>
<feature type="region of interest" description="Disordered" evidence="1">
    <location>
        <begin position="22"/>
        <end position="187"/>
    </location>
</feature>
<feature type="compositionally biased region" description="Basic and acidic residues" evidence="1">
    <location>
        <begin position="150"/>
        <end position="160"/>
    </location>
</feature>
<reference evidence="4" key="1">
    <citation type="submission" date="2005-09" db="EMBL/GenBank/DDBJ databases">
        <authorList>
            <person name="Mural R.J."/>
            <person name="Li P.W."/>
            <person name="Adams M.D."/>
            <person name="Amanatides P.G."/>
            <person name="Baden-Tillson H."/>
            <person name="Barnstead M."/>
            <person name="Chin S.H."/>
            <person name="Dew I."/>
            <person name="Evans C.A."/>
            <person name="Ferriera S."/>
            <person name="Flanigan M."/>
            <person name="Fosler C."/>
            <person name="Glodek A."/>
            <person name="Gu Z."/>
            <person name="Holt R.A."/>
            <person name="Jennings D."/>
            <person name="Kraft C.L."/>
            <person name="Lu F."/>
            <person name="Nguyen T."/>
            <person name="Nusskern D.R."/>
            <person name="Pfannkoch C.M."/>
            <person name="Sitter C."/>
            <person name="Sutton G.G."/>
            <person name="Venter J.C."/>
            <person name="Wang Z."/>
            <person name="Woodage T."/>
            <person name="Zheng X.H."/>
            <person name="Zhong F."/>
        </authorList>
    </citation>
    <scope>NUCLEOTIDE SEQUENCE [LARGE SCALE GENOMIC DNA]</scope>
    <source>
        <strain>BN</strain>
        <strain evidence="4">Sprague-Dawley</strain>
    </source>
</reference>
<sequence>MTLCNVLVAAAAAARVLPGSAASCRASRSRLGRGGPRCRPPGCKPLGRRPPRCKPPGRRPPHLSTAHHERLAAAAAATAAAAAARAPGRARRPRSQSRVRLGLTARSRPPVSAQPRECHPAGIWYGGRGRLQQQRRRGGDPHLQPASRPAHPEGDGDRGLRLQRAAHRLPAAASLQVGKEVEEDPQV</sequence>
<accession>A6JBY9</accession>
<feature type="compositionally biased region" description="Low complexity" evidence="1">
    <location>
        <begin position="72"/>
        <end position="87"/>
    </location>
</feature>
<proteinExistence type="predicted"/>
<feature type="signal peptide" evidence="2">
    <location>
        <begin position="1"/>
        <end position="21"/>
    </location>
</feature>